<dbReference type="InParanoid" id="A0A369JXN8"/>
<keyword evidence="3" id="KW-1185">Reference proteome</keyword>
<dbReference type="Proteomes" id="UP000076154">
    <property type="component" value="Unassembled WGS sequence"/>
</dbReference>
<dbReference type="STRING" id="39966.A0A369JXN8"/>
<organism evidence="2 3">
    <name type="scientific">Hypsizygus marmoreus</name>
    <name type="common">White beech mushroom</name>
    <name type="synonym">Agaricus marmoreus</name>
    <dbReference type="NCBI Taxonomy" id="39966"/>
    <lineage>
        <taxon>Eukaryota</taxon>
        <taxon>Fungi</taxon>
        <taxon>Dikarya</taxon>
        <taxon>Basidiomycota</taxon>
        <taxon>Agaricomycotina</taxon>
        <taxon>Agaricomycetes</taxon>
        <taxon>Agaricomycetidae</taxon>
        <taxon>Agaricales</taxon>
        <taxon>Tricholomatineae</taxon>
        <taxon>Lyophyllaceae</taxon>
        <taxon>Hypsizygus</taxon>
    </lineage>
</organism>
<evidence type="ECO:0000313" key="3">
    <source>
        <dbReference type="Proteomes" id="UP000076154"/>
    </source>
</evidence>
<evidence type="ECO:0000256" key="1">
    <source>
        <dbReference type="SAM" id="Coils"/>
    </source>
</evidence>
<feature type="coiled-coil region" evidence="1">
    <location>
        <begin position="12"/>
        <end position="39"/>
    </location>
</feature>
<dbReference type="EMBL" id="LUEZ02000040">
    <property type="protein sequence ID" value="RDB25980.1"/>
    <property type="molecule type" value="Genomic_DNA"/>
</dbReference>
<keyword evidence="1" id="KW-0175">Coiled coil</keyword>
<feature type="coiled-coil region" evidence="1">
    <location>
        <begin position="79"/>
        <end position="106"/>
    </location>
</feature>
<accession>A0A369JXN8</accession>
<dbReference type="OrthoDB" id="3253362at2759"/>
<name>A0A369JXN8_HYPMA</name>
<dbReference type="AlphaFoldDB" id="A0A369JXN8"/>
<evidence type="ECO:0000313" key="2">
    <source>
        <dbReference type="EMBL" id="RDB25980.1"/>
    </source>
</evidence>
<gene>
    <name evidence="2" type="ORF">Hypma_006727</name>
</gene>
<proteinExistence type="predicted"/>
<protein>
    <submittedName>
        <fullName evidence="2">Uncharacterized protein</fullName>
    </submittedName>
</protein>
<sequence length="588" mass="66046">MNIPGIPLFFDALLTEEETRQLKQELESTERALAGVDAEIALAMEVHKELVRRRNETHHILASYRTSNPRDTGSIRQSISHQELELDRLNREINYAQIELETLLCTNDPDGNIDEVRRCRSIIEQLLRDRDATNCTLERLRGSLSPIRRLPPEVLSEIFLRCQSEEDFIHPAPSKFPHLFSSVCSAWRSVALTTPRLWSSIEVSLTGNVVTPASSIVELWLIRSSSCPLSFKISGQQTSEDALPEQSSAVTTQLLKLFAPHYRRWKKLHLEHIGWDLLPGLSGIPDDGMFPLLESVYLEGTREPADIAFIKKVMQRAPRLHIVSWISLHHHSEINIPWAQLTHIKLTGRILFVEDCLAILHAAPSLRSCSVMVSSPENAPTQHPSFVHQNLERLHIHALGHFSELLTQLTLPHLNVFSVNISYFETGVRPRIWPQTEFIDLITRSECAIETLEFSNVDVSPEGLIECLRVTSPSLQCLEVSADCADPSLASVTDEVLRALTLLPFSPIADQSLVPSLSCLKFWGCLSSSDGVLANMVQSRWMPHTNGEQGNTSQSLGLIMVMLKSAQHPQDISQLETLDATRVSIVRI</sequence>
<reference evidence="2" key="1">
    <citation type="submission" date="2018-04" db="EMBL/GenBank/DDBJ databases">
        <title>Whole genome sequencing of Hypsizygus marmoreus.</title>
        <authorList>
            <person name="Choi I.-G."/>
            <person name="Min B."/>
            <person name="Kim J.-G."/>
            <person name="Kim S."/>
            <person name="Oh Y.-L."/>
            <person name="Kong W.-S."/>
            <person name="Park H."/>
            <person name="Jeong J."/>
            <person name="Song E.-S."/>
        </authorList>
    </citation>
    <scope>NUCLEOTIDE SEQUENCE [LARGE SCALE GENOMIC DNA]</scope>
    <source>
        <strain evidence="2">51987-8</strain>
    </source>
</reference>
<comment type="caution">
    <text evidence="2">The sequence shown here is derived from an EMBL/GenBank/DDBJ whole genome shotgun (WGS) entry which is preliminary data.</text>
</comment>
<dbReference type="Gene3D" id="1.20.1280.50">
    <property type="match status" value="1"/>
</dbReference>